<dbReference type="Pfam" id="PF18800">
    <property type="entry name" value="Atthog"/>
    <property type="match status" value="1"/>
</dbReference>
<protein>
    <submittedName>
        <fullName evidence="3">Uncharacterized protein</fullName>
    </submittedName>
</protein>
<evidence type="ECO:0000256" key="1">
    <source>
        <dbReference type="SAM" id="Phobius"/>
    </source>
</evidence>
<keyword evidence="1" id="KW-0812">Transmembrane</keyword>
<keyword evidence="2" id="KW-0732">Signal</keyword>
<evidence type="ECO:0000313" key="3">
    <source>
        <dbReference type="EMBL" id="CAL8124157.1"/>
    </source>
</evidence>
<evidence type="ECO:0000313" key="4">
    <source>
        <dbReference type="Proteomes" id="UP001642540"/>
    </source>
</evidence>
<evidence type="ECO:0000256" key="2">
    <source>
        <dbReference type="SAM" id="SignalP"/>
    </source>
</evidence>
<dbReference type="Gene3D" id="1.20.140.150">
    <property type="match status" value="1"/>
</dbReference>
<accession>A0ABP1RAW3</accession>
<comment type="caution">
    <text evidence="3">The sequence shown here is derived from an EMBL/GenBank/DDBJ whole genome shotgun (WGS) entry which is preliminary data.</text>
</comment>
<feature type="transmembrane region" description="Helical" evidence="1">
    <location>
        <begin position="143"/>
        <end position="165"/>
    </location>
</feature>
<dbReference type="InterPro" id="IPR037663">
    <property type="entry name" value="Mosmo"/>
</dbReference>
<organism evidence="3 4">
    <name type="scientific">Orchesella dallaii</name>
    <dbReference type="NCBI Taxonomy" id="48710"/>
    <lineage>
        <taxon>Eukaryota</taxon>
        <taxon>Metazoa</taxon>
        <taxon>Ecdysozoa</taxon>
        <taxon>Arthropoda</taxon>
        <taxon>Hexapoda</taxon>
        <taxon>Collembola</taxon>
        <taxon>Entomobryomorpha</taxon>
        <taxon>Entomobryoidea</taxon>
        <taxon>Orchesellidae</taxon>
        <taxon>Orchesellinae</taxon>
        <taxon>Orchesella</taxon>
    </lineage>
</organism>
<dbReference type="PANTHER" id="PTHR31186">
    <property type="entry name" value="MODULATOR OF SMOOTHENED PROTEIN"/>
    <property type="match status" value="1"/>
</dbReference>
<proteinExistence type="predicted"/>
<dbReference type="Proteomes" id="UP001642540">
    <property type="component" value="Unassembled WGS sequence"/>
</dbReference>
<keyword evidence="1" id="KW-1133">Transmembrane helix</keyword>
<reference evidence="3 4" key="1">
    <citation type="submission" date="2024-08" db="EMBL/GenBank/DDBJ databases">
        <authorList>
            <person name="Cucini C."/>
            <person name="Frati F."/>
        </authorList>
    </citation>
    <scope>NUCLEOTIDE SEQUENCE [LARGE SCALE GENOMIC DNA]</scope>
</reference>
<keyword evidence="1" id="KW-0472">Membrane</keyword>
<feature type="signal peptide" evidence="2">
    <location>
        <begin position="1"/>
        <end position="19"/>
    </location>
</feature>
<gene>
    <name evidence="3" type="ORF">ODALV1_LOCUS20490</name>
</gene>
<dbReference type="PANTHER" id="PTHR31186:SF1">
    <property type="entry name" value="MODULATOR OF SMOOTHENED PROTEIN"/>
    <property type="match status" value="1"/>
</dbReference>
<sequence length="168" mass="18564">MDRLTMTSLVLFTIADVFAVVSLIKPDWIVTNVGGETRIGLMQECLTIHNRSSTCIPPPTLPYEWGIVLLCIFIGCVGITTTIVLLAVSNWERSVLTHARWIGFIAMLLFCAAAVIFPIGFYIPQIGGEPYQLPNSHQVGVSYILFILALWVCVISELFVGKVCLPHL</sequence>
<keyword evidence="4" id="KW-1185">Reference proteome</keyword>
<dbReference type="EMBL" id="CAXLJM020000068">
    <property type="protein sequence ID" value="CAL8124157.1"/>
    <property type="molecule type" value="Genomic_DNA"/>
</dbReference>
<name>A0ABP1RAW3_9HEXA</name>
<feature type="chain" id="PRO_5045119947" evidence="2">
    <location>
        <begin position="20"/>
        <end position="168"/>
    </location>
</feature>
<feature type="transmembrane region" description="Helical" evidence="1">
    <location>
        <begin position="101"/>
        <end position="123"/>
    </location>
</feature>
<feature type="transmembrane region" description="Helical" evidence="1">
    <location>
        <begin position="67"/>
        <end position="89"/>
    </location>
</feature>